<evidence type="ECO:0000256" key="6">
    <source>
        <dbReference type="SAM" id="MobiDB-lite"/>
    </source>
</evidence>
<protein>
    <submittedName>
        <fullName evidence="8">Family 43 glycosylhydrolase</fullName>
    </submittedName>
</protein>
<dbReference type="InterPro" id="IPR023296">
    <property type="entry name" value="Glyco_hydro_beta-prop_sf"/>
</dbReference>
<sequence>MWAPHLEMINNRWYLYYSVDPRPGYGARRTHVLESASSDPLGPYTYRGDLDLMPGDGWAIDGAVLRLNGALYFTFSAFASDGLQSLYIAPMANPWTASAFGTRISAPTLAWERQDGAVNEGPFALQRGGRTFLTYSASHCNGPNYKLGMLEYRGGNPLAAASWSKFANPIFQRNDAASVYGPGHHSFFSSPDGTETWIAYHANGSASQGCGTTRTTRVQKISWNADGTPNLGTPVSTSTVLQGPSGEVGGPTARVRIRNEHSGLCLDDYNFATTPGAEVRQWTCNTLAVQDWYLQPTGDGYHQIFNGHSGLCLDDYNFATQPGAEVRQWTCNGLAVQQWRITPVGGGYSTLTNRHSGLCLDNYNFATQPGAEVRQWTCTGNAAQRWSLA</sequence>
<keyword evidence="4 5" id="KW-0326">Glycosidase</keyword>
<evidence type="ECO:0000256" key="5">
    <source>
        <dbReference type="RuleBase" id="RU361187"/>
    </source>
</evidence>
<dbReference type="InterPro" id="IPR035992">
    <property type="entry name" value="Ricin_B-like_lectins"/>
</dbReference>
<dbReference type="InterPro" id="IPR000772">
    <property type="entry name" value="Ricin_B_lectin"/>
</dbReference>
<dbReference type="PANTHER" id="PTHR43817">
    <property type="entry name" value="GLYCOSYL HYDROLASE"/>
    <property type="match status" value="1"/>
</dbReference>
<evidence type="ECO:0000256" key="2">
    <source>
        <dbReference type="ARBA" id="ARBA00022729"/>
    </source>
</evidence>
<feature type="domain" description="Ricin B lectin" evidence="7">
    <location>
        <begin position="252"/>
        <end position="389"/>
    </location>
</feature>
<evidence type="ECO:0000259" key="7">
    <source>
        <dbReference type="SMART" id="SM00458"/>
    </source>
</evidence>
<name>A0ABW2TPB9_9PSEU</name>
<evidence type="ECO:0000256" key="1">
    <source>
        <dbReference type="ARBA" id="ARBA00009865"/>
    </source>
</evidence>
<dbReference type="Proteomes" id="UP001596512">
    <property type="component" value="Unassembled WGS sequence"/>
</dbReference>
<evidence type="ECO:0000313" key="9">
    <source>
        <dbReference type="Proteomes" id="UP001596512"/>
    </source>
</evidence>
<gene>
    <name evidence="8" type="ORF">ACFQV2_13440</name>
</gene>
<keyword evidence="9" id="KW-1185">Reference proteome</keyword>
<evidence type="ECO:0000313" key="8">
    <source>
        <dbReference type="EMBL" id="MFC7614373.1"/>
    </source>
</evidence>
<dbReference type="Gene3D" id="2.115.10.20">
    <property type="entry name" value="Glycosyl hydrolase domain, family 43"/>
    <property type="match status" value="1"/>
</dbReference>
<dbReference type="InterPro" id="IPR006710">
    <property type="entry name" value="Glyco_hydro_43"/>
</dbReference>
<keyword evidence="2" id="KW-0732">Signal</keyword>
<dbReference type="CDD" id="cd00161">
    <property type="entry name" value="beta-trefoil_Ricin-like"/>
    <property type="match status" value="1"/>
</dbReference>
<reference evidence="9" key="1">
    <citation type="journal article" date="2019" name="Int. J. Syst. Evol. Microbiol.">
        <title>The Global Catalogue of Microorganisms (GCM) 10K type strain sequencing project: providing services to taxonomists for standard genome sequencing and annotation.</title>
        <authorList>
            <consortium name="The Broad Institute Genomics Platform"/>
            <consortium name="The Broad Institute Genome Sequencing Center for Infectious Disease"/>
            <person name="Wu L."/>
            <person name="Ma J."/>
        </authorList>
    </citation>
    <scope>NUCLEOTIDE SEQUENCE [LARGE SCALE GENOMIC DNA]</scope>
    <source>
        <strain evidence="9">JCM 17695</strain>
    </source>
</reference>
<dbReference type="PROSITE" id="PS50231">
    <property type="entry name" value="RICIN_B_LECTIN"/>
    <property type="match status" value="1"/>
</dbReference>
<dbReference type="PANTHER" id="PTHR43817:SF1">
    <property type="entry name" value="HYDROLASE, FAMILY 43, PUTATIVE (AFU_ORTHOLOGUE AFUA_3G01660)-RELATED"/>
    <property type="match status" value="1"/>
</dbReference>
<dbReference type="Pfam" id="PF04616">
    <property type="entry name" value="Glyco_hydro_43"/>
    <property type="match status" value="1"/>
</dbReference>
<proteinExistence type="inferred from homology"/>
<dbReference type="SUPFAM" id="SSF50370">
    <property type="entry name" value="Ricin B-like lectins"/>
    <property type="match status" value="1"/>
</dbReference>
<dbReference type="Gene3D" id="2.80.10.50">
    <property type="match status" value="1"/>
</dbReference>
<feature type="compositionally biased region" description="Polar residues" evidence="6">
    <location>
        <begin position="225"/>
        <end position="242"/>
    </location>
</feature>
<feature type="region of interest" description="Disordered" evidence="6">
    <location>
        <begin position="225"/>
        <end position="250"/>
    </location>
</feature>
<dbReference type="EMBL" id="JBHTEY010000004">
    <property type="protein sequence ID" value="MFC7614373.1"/>
    <property type="molecule type" value="Genomic_DNA"/>
</dbReference>
<accession>A0ABW2TPB9</accession>
<evidence type="ECO:0000256" key="4">
    <source>
        <dbReference type="ARBA" id="ARBA00023295"/>
    </source>
</evidence>
<keyword evidence="3 5" id="KW-0378">Hydrolase</keyword>
<dbReference type="Pfam" id="PF00652">
    <property type="entry name" value="Ricin_B_lectin"/>
    <property type="match status" value="1"/>
</dbReference>
<comment type="caution">
    <text evidence="8">The sequence shown here is derived from an EMBL/GenBank/DDBJ whole genome shotgun (WGS) entry which is preliminary data.</text>
</comment>
<dbReference type="SMART" id="SM00458">
    <property type="entry name" value="RICIN"/>
    <property type="match status" value="1"/>
</dbReference>
<dbReference type="SUPFAM" id="SSF75005">
    <property type="entry name" value="Arabinanase/levansucrase/invertase"/>
    <property type="match status" value="1"/>
</dbReference>
<dbReference type="CDD" id="cd18820">
    <property type="entry name" value="GH43_LbAraf43-like"/>
    <property type="match status" value="1"/>
</dbReference>
<organism evidence="8 9">
    <name type="scientific">Actinokineospora soli</name>
    <dbReference type="NCBI Taxonomy" id="1048753"/>
    <lineage>
        <taxon>Bacteria</taxon>
        <taxon>Bacillati</taxon>
        <taxon>Actinomycetota</taxon>
        <taxon>Actinomycetes</taxon>
        <taxon>Pseudonocardiales</taxon>
        <taxon>Pseudonocardiaceae</taxon>
        <taxon>Actinokineospora</taxon>
    </lineage>
</organism>
<evidence type="ECO:0000256" key="3">
    <source>
        <dbReference type="ARBA" id="ARBA00022801"/>
    </source>
</evidence>
<comment type="similarity">
    <text evidence="1 5">Belongs to the glycosyl hydrolase 43 family.</text>
</comment>